<dbReference type="InterPro" id="IPR005102">
    <property type="entry name" value="Carbo-bd_X2"/>
</dbReference>
<protein>
    <recommendedName>
        <fullName evidence="6">SLH domain-containing protein</fullName>
    </recommendedName>
</protein>
<evidence type="ECO:0000256" key="2">
    <source>
        <dbReference type="ARBA" id="ARBA00023001"/>
    </source>
</evidence>
<dbReference type="Gene3D" id="2.60.40.10">
    <property type="entry name" value="Immunoglobulins"/>
    <property type="match status" value="1"/>
</dbReference>
<keyword evidence="4" id="KW-0624">Polysaccharide degradation</keyword>
<dbReference type="InterPro" id="IPR051465">
    <property type="entry name" value="Cell_Envelope_Struct_Comp"/>
</dbReference>
<proteinExistence type="predicted"/>
<reference evidence="7 8" key="1">
    <citation type="submission" date="2018-08" db="EMBL/GenBank/DDBJ databases">
        <title>Paenibacillus sp. M4BSY-1, whole genome shotgun sequence.</title>
        <authorList>
            <person name="Tuo L."/>
        </authorList>
    </citation>
    <scope>NUCLEOTIDE SEQUENCE [LARGE SCALE GENOMIC DNA]</scope>
    <source>
        <strain evidence="7 8">M4BSY-1</strain>
    </source>
</reference>
<accession>A0A371PEY7</accession>
<gene>
    <name evidence="7" type="ORF">DX130_18220</name>
</gene>
<evidence type="ECO:0000256" key="4">
    <source>
        <dbReference type="ARBA" id="ARBA00023326"/>
    </source>
</evidence>
<evidence type="ECO:0000256" key="3">
    <source>
        <dbReference type="ARBA" id="ARBA00023277"/>
    </source>
</evidence>
<sequence length="574" mass="60269">MSGSTVTIKKEYLAEQPTGTTSLTFTFSAGNTQTLTITVNNTTQTDAEAVAEAKSALAIDFKSGDSVTSVTSDLILPVTGASGTTISWSSSDQVVIANDGKVTRPSYTAGDKTVTLTATITKGGATVTKTFTVTVKAKSAPSKGDDAGSPPAPDSSSDDTGIILVNGKQENAGTASTGKRNNQTVTTIAIDQKKLDAKLALEGKGAILTILVSAKSDIVIGELNGQIVKNMENKHAVVTIQTGNVAYTLPAQQINIDAISDKVGKSVALQDIKVQIEIAAPTAEAAKVVENVAAKGEFTLVVPSVHFTVKATYGDTTVEVSKFTAYVARTIAIPEGVDPNKITTGVAVEADGTVRHVPTQVKLVDGKYYAIINSMTNSTYSVVWNPLTFSDVANHWAKDAVNDMGSRMVIEGTGDGQFNPDRDITRAEFATILVRGLGLKLENGSTSFSDVNTTDWYNSAIQTAHAYGLIDGYNDGTFRPNDRITREQAMAIIAKSMKLTGLWDKLNAQSAEETLRPFVDAAAVGSWAKNGVAEVVQAGIVSGRSATTLAPKGYMTRAEVAAAIQQLLEQSGLI</sequence>
<dbReference type="Pfam" id="PF00395">
    <property type="entry name" value="SLH"/>
    <property type="match status" value="3"/>
</dbReference>
<evidence type="ECO:0000313" key="7">
    <source>
        <dbReference type="EMBL" id="REK74507.1"/>
    </source>
</evidence>
<dbReference type="EMBL" id="QUBQ01000003">
    <property type="protein sequence ID" value="REK74507.1"/>
    <property type="molecule type" value="Genomic_DNA"/>
</dbReference>
<dbReference type="Pfam" id="PF20578">
    <property type="entry name" value="aBig_2"/>
    <property type="match status" value="1"/>
</dbReference>
<dbReference type="InterPro" id="IPR046780">
    <property type="entry name" value="aBig_2"/>
</dbReference>
<evidence type="ECO:0000256" key="5">
    <source>
        <dbReference type="SAM" id="MobiDB-lite"/>
    </source>
</evidence>
<dbReference type="PROSITE" id="PS51272">
    <property type="entry name" value="SLH"/>
    <property type="match status" value="3"/>
</dbReference>
<comment type="caution">
    <text evidence="7">The sequence shown here is derived from an EMBL/GenBank/DDBJ whole genome shotgun (WGS) entry which is preliminary data.</text>
</comment>
<name>A0A371PEY7_9BACL</name>
<dbReference type="SUPFAM" id="SSF81296">
    <property type="entry name" value="E set domains"/>
    <property type="match status" value="1"/>
</dbReference>
<dbReference type="AlphaFoldDB" id="A0A371PEY7"/>
<dbReference type="PANTHER" id="PTHR43308:SF5">
    <property type="entry name" value="S-LAYER PROTEIN _ PEPTIDOGLYCAN ENDO-BETA-N-ACETYLGLUCOSAMINIDASE"/>
    <property type="match status" value="1"/>
</dbReference>
<keyword evidence="8" id="KW-1185">Reference proteome</keyword>
<keyword evidence="2" id="KW-0136">Cellulose degradation</keyword>
<feature type="domain" description="SLH" evidence="6">
    <location>
        <begin position="384"/>
        <end position="447"/>
    </location>
</feature>
<organism evidence="7 8">
    <name type="scientific">Paenibacillus paeoniae</name>
    <dbReference type="NCBI Taxonomy" id="2292705"/>
    <lineage>
        <taxon>Bacteria</taxon>
        <taxon>Bacillati</taxon>
        <taxon>Bacillota</taxon>
        <taxon>Bacilli</taxon>
        <taxon>Bacillales</taxon>
        <taxon>Paenibacillaceae</taxon>
        <taxon>Paenibacillus</taxon>
    </lineage>
</organism>
<dbReference type="Pfam" id="PF03442">
    <property type="entry name" value="CBM_X2"/>
    <property type="match status" value="1"/>
</dbReference>
<dbReference type="InterPro" id="IPR014756">
    <property type="entry name" value="Ig_E-set"/>
</dbReference>
<feature type="domain" description="SLH" evidence="6">
    <location>
        <begin position="448"/>
        <end position="507"/>
    </location>
</feature>
<evidence type="ECO:0000256" key="1">
    <source>
        <dbReference type="ARBA" id="ARBA00022729"/>
    </source>
</evidence>
<dbReference type="PANTHER" id="PTHR43308">
    <property type="entry name" value="OUTER MEMBRANE PROTEIN ALPHA-RELATED"/>
    <property type="match status" value="1"/>
</dbReference>
<dbReference type="InterPro" id="IPR001119">
    <property type="entry name" value="SLH_dom"/>
</dbReference>
<dbReference type="GO" id="GO:0030245">
    <property type="term" value="P:cellulose catabolic process"/>
    <property type="evidence" value="ECO:0007669"/>
    <property type="project" value="UniProtKB-KW"/>
</dbReference>
<dbReference type="InterPro" id="IPR013783">
    <property type="entry name" value="Ig-like_fold"/>
</dbReference>
<keyword evidence="1" id="KW-0732">Signal</keyword>
<dbReference type="Proteomes" id="UP000261905">
    <property type="component" value="Unassembled WGS sequence"/>
</dbReference>
<feature type="domain" description="SLH" evidence="6">
    <location>
        <begin position="515"/>
        <end position="574"/>
    </location>
</feature>
<feature type="region of interest" description="Disordered" evidence="5">
    <location>
        <begin position="138"/>
        <end position="159"/>
    </location>
</feature>
<evidence type="ECO:0000259" key="6">
    <source>
        <dbReference type="PROSITE" id="PS51272"/>
    </source>
</evidence>
<evidence type="ECO:0000313" key="8">
    <source>
        <dbReference type="Proteomes" id="UP000261905"/>
    </source>
</evidence>
<keyword evidence="3" id="KW-0119">Carbohydrate metabolism</keyword>
<dbReference type="OrthoDB" id="663332at2"/>